<dbReference type="EMBL" id="LR796960">
    <property type="protein sequence ID" value="CAB4178011.1"/>
    <property type="molecule type" value="Genomic_DNA"/>
</dbReference>
<evidence type="ECO:0000313" key="3">
    <source>
        <dbReference type="EMBL" id="CAB4214211.1"/>
    </source>
</evidence>
<dbReference type="EMBL" id="LR797313">
    <property type="protein sequence ID" value="CAB4202846.1"/>
    <property type="molecule type" value="Genomic_DNA"/>
</dbReference>
<organism evidence="3">
    <name type="scientific">uncultured Caudovirales phage</name>
    <dbReference type="NCBI Taxonomy" id="2100421"/>
    <lineage>
        <taxon>Viruses</taxon>
        <taxon>Duplodnaviria</taxon>
        <taxon>Heunggongvirae</taxon>
        <taxon>Uroviricota</taxon>
        <taxon>Caudoviricetes</taxon>
        <taxon>Peduoviridae</taxon>
        <taxon>Maltschvirus</taxon>
        <taxon>Maltschvirus maltsch</taxon>
    </lineage>
</organism>
<dbReference type="EMBL" id="LR798392">
    <property type="protein sequence ID" value="CAB5228744.1"/>
    <property type="molecule type" value="Genomic_DNA"/>
</dbReference>
<protein>
    <submittedName>
        <fullName evidence="3">Uncharacterized protein</fullName>
    </submittedName>
</protein>
<dbReference type="EMBL" id="LR797410">
    <property type="protein sequence ID" value="CAB4214211.1"/>
    <property type="molecule type" value="Genomic_DNA"/>
</dbReference>
<name>A0A6J5SJA2_9CAUD</name>
<sequence length="97" mass="10994">MIKTKAFKGSWLGRVGVSWEYRRGKGTSATGKRVVCHLWADTQTLEMKFCKGDGRKSDFVVYETHVIKDGTESHADRLATYWLDPNGKTPTVIKETK</sequence>
<evidence type="ECO:0000313" key="1">
    <source>
        <dbReference type="EMBL" id="CAB4178011.1"/>
    </source>
</evidence>
<evidence type="ECO:0000313" key="2">
    <source>
        <dbReference type="EMBL" id="CAB4202846.1"/>
    </source>
</evidence>
<gene>
    <name evidence="1" type="ORF">UFOVP1013_23</name>
    <name evidence="2" type="ORF">UFOVP1364_40</name>
    <name evidence="3" type="ORF">UFOVP1462_23</name>
    <name evidence="4" type="ORF">UFOVP1550_32</name>
</gene>
<reference evidence="3" key="1">
    <citation type="submission" date="2020-05" db="EMBL/GenBank/DDBJ databases">
        <authorList>
            <person name="Chiriac C."/>
            <person name="Salcher M."/>
            <person name="Ghai R."/>
            <person name="Kavagutti S V."/>
        </authorList>
    </citation>
    <scope>NUCLEOTIDE SEQUENCE</scope>
</reference>
<proteinExistence type="predicted"/>
<evidence type="ECO:0000313" key="4">
    <source>
        <dbReference type="EMBL" id="CAB5228744.1"/>
    </source>
</evidence>
<accession>A0A6J5SJA2</accession>